<gene>
    <name evidence="2" type="ORF">DDZ44_00145</name>
</gene>
<feature type="transmembrane region" description="Helical" evidence="1">
    <location>
        <begin position="6"/>
        <end position="25"/>
    </location>
</feature>
<keyword evidence="1" id="KW-0472">Membrane</keyword>
<protein>
    <submittedName>
        <fullName evidence="2">YvrJ family protein</fullName>
    </submittedName>
</protein>
<comment type="caution">
    <text evidence="2">The sequence shown here is derived from an EMBL/GenBank/DDBJ whole genome shotgun (WGS) entry which is preliminary data.</text>
</comment>
<sequence length="66" mass="7236">MDEVLNLIANVGFPIAVAVFLLVRIESKITCLTKAINELREAILVMPRELPAITYSQARVPGREGA</sequence>
<dbReference type="AlphaFoldDB" id="A0A354YSJ9"/>
<organism evidence="2 3">
    <name type="scientific">Syntrophomonas wolfei</name>
    <dbReference type="NCBI Taxonomy" id="863"/>
    <lineage>
        <taxon>Bacteria</taxon>
        <taxon>Bacillati</taxon>
        <taxon>Bacillota</taxon>
        <taxon>Clostridia</taxon>
        <taxon>Eubacteriales</taxon>
        <taxon>Syntrophomonadaceae</taxon>
        <taxon>Syntrophomonas</taxon>
    </lineage>
</organism>
<evidence type="ECO:0000313" key="2">
    <source>
        <dbReference type="EMBL" id="HBK52333.1"/>
    </source>
</evidence>
<evidence type="ECO:0000313" key="3">
    <source>
        <dbReference type="Proteomes" id="UP000263273"/>
    </source>
</evidence>
<keyword evidence="1" id="KW-0812">Transmembrane</keyword>
<dbReference type="Proteomes" id="UP000263273">
    <property type="component" value="Unassembled WGS sequence"/>
</dbReference>
<proteinExistence type="predicted"/>
<name>A0A354YSJ9_9FIRM</name>
<dbReference type="EMBL" id="DNZF01000004">
    <property type="protein sequence ID" value="HBK52333.1"/>
    <property type="molecule type" value="Genomic_DNA"/>
</dbReference>
<dbReference type="Pfam" id="PF12841">
    <property type="entry name" value="YvrJ"/>
    <property type="match status" value="1"/>
</dbReference>
<accession>A0A354YSJ9</accession>
<reference evidence="2 3" key="1">
    <citation type="journal article" date="2018" name="Nat. Biotechnol.">
        <title>A standardized bacterial taxonomy based on genome phylogeny substantially revises the tree of life.</title>
        <authorList>
            <person name="Parks D.H."/>
            <person name="Chuvochina M."/>
            <person name="Waite D.W."/>
            <person name="Rinke C."/>
            <person name="Skarshewski A."/>
            <person name="Chaumeil P.A."/>
            <person name="Hugenholtz P."/>
        </authorList>
    </citation>
    <scope>NUCLEOTIDE SEQUENCE [LARGE SCALE GENOMIC DNA]</scope>
    <source>
        <strain evidence="2">UBA10948</strain>
    </source>
</reference>
<evidence type="ECO:0000256" key="1">
    <source>
        <dbReference type="SAM" id="Phobius"/>
    </source>
</evidence>
<keyword evidence="1" id="KW-1133">Transmembrane helix</keyword>
<dbReference type="InterPro" id="IPR024419">
    <property type="entry name" value="YvrJ"/>
</dbReference>